<dbReference type="EMBL" id="SJPW01000002">
    <property type="protein sequence ID" value="TWU59099.1"/>
    <property type="molecule type" value="Genomic_DNA"/>
</dbReference>
<evidence type="ECO:0000313" key="5">
    <source>
        <dbReference type="Proteomes" id="UP000318288"/>
    </source>
</evidence>
<dbReference type="InterPro" id="IPR050955">
    <property type="entry name" value="Plant_Biomass_Hydrol_Est"/>
</dbReference>
<dbReference type="OrthoDB" id="270827at2"/>
<feature type="compositionally biased region" description="Polar residues" evidence="2">
    <location>
        <begin position="13"/>
        <end position="23"/>
    </location>
</feature>
<sequence length="279" mass="31050">MDRFEKPMSWNISSYDEQNSDQGPSHEHGCDQSGADATSTRPHLGFGTWDQVRSQRSFFLPVHYTPSYQYPLVVWLHSDGCNEHQVDQIMPHISLRNHVAVGVRGNRAADSSGHRFDWHDSPAAIGIAHDNIADAADEACDRFSVHSNRIVLAGYGSGGTMAMRIAMRDPRRFAAAISVGGRMPQGAIRNLNQLRNRRLPMLWQWGAKNQNYTNAGLKTDCQVAMAIGANVEIRQYPGEDEMDTVVLADIDRWIMGHVVSNTAAADERWATSPTEYSAN</sequence>
<evidence type="ECO:0000259" key="3">
    <source>
        <dbReference type="Pfam" id="PF01738"/>
    </source>
</evidence>
<dbReference type="Proteomes" id="UP000318288">
    <property type="component" value="Unassembled WGS sequence"/>
</dbReference>
<keyword evidence="5" id="KW-1185">Reference proteome</keyword>
<dbReference type="InterPro" id="IPR029058">
    <property type="entry name" value="AB_hydrolase_fold"/>
</dbReference>
<dbReference type="Gene3D" id="3.40.50.1820">
    <property type="entry name" value="alpha/beta hydrolase"/>
    <property type="match status" value="1"/>
</dbReference>
<evidence type="ECO:0000256" key="2">
    <source>
        <dbReference type="SAM" id="MobiDB-lite"/>
    </source>
</evidence>
<dbReference type="Pfam" id="PF01738">
    <property type="entry name" value="DLH"/>
    <property type="match status" value="1"/>
</dbReference>
<accession>A0A5C6FHJ5</accession>
<dbReference type="GO" id="GO:0016787">
    <property type="term" value="F:hydrolase activity"/>
    <property type="evidence" value="ECO:0007669"/>
    <property type="project" value="InterPro"/>
</dbReference>
<feature type="domain" description="Dienelactone hydrolase" evidence="3">
    <location>
        <begin position="134"/>
        <end position="239"/>
    </location>
</feature>
<protein>
    <submittedName>
        <fullName evidence="4">Phospholipase/Carboxylesterase</fullName>
    </submittedName>
</protein>
<dbReference type="SUPFAM" id="SSF53474">
    <property type="entry name" value="alpha/beta-Hydrolases"/>
    <property type="match status" value="1"/>
</dbReference>
<evidence type="ECO:0000313" key="4">
    <source>
        <dbReference type="EMBL" id="TWU59099.1"/>
    </source>
</evidence>
<dbReference type="InterPro" id="IPR002925">
    <property type="entry name" value="Dienelactn_hydro"/>
</dbReference>
<name>A0A5C6FHJ5_9BACT</name>
<dbReference type="PANTHER" id="PTHR43037">
    <property type="entry name" value="UNNAMED PRODUCT-RELATED"/>
    <property type="match status" value="1"/>
</dbReference>
<dbReference type="AlphaFoldDB" id="A0A5C6FHJ5"/>
<evidence type="ECO:0000256" key="1">
    <source>
        <dbReference type="ARBA" id="ARBA00022729"/>
    </source>
</evidence>
<reference evidence="4 5" key="1">
    <citation type="submission" date="2019-02" db="EMBL/GenBank/DDBJ databases">
        <title>Deep-cultivation of Planctomycetes and their phenomic and genomic characterization uncovers novel biology.</title>
        <authorList>
            <person name="Wiegand S."/>
            <person name="Jogler M."/>
            <person name="Boedeker C."/>
            <person name="Pinto D."/>
            <person name="Vollmers J."/>
            <person name="Rivas-Marin E."/>
            <person name="Kohn T."/>
            <person name="Peeters S.H."/>
            <person name="Heuer A."/>
            <person name="Rast P."/>
            <person name="Oberbeckmann S."/>
            <person name="Bunk B."/>
            <person name="Jeske O."/>
            <person name="Meyerdierks A."/>
            <person name="Storesund J.E."/>
            <person name="Kallscheuer N."/>
            <person name="Luecker S."/>
            <person name="Lage O.M."/>
            <person name="Pohl T."/>
            <person name="Merkel B.J."/>
            <person name="Hornburger P."/>
            <person name="Mueller R.-W."/>
            <person name="Bruemmer F."/>
            <person name="Labrenz M."/>
            <person name="Spormann A.M."/>
            <person name="Op Den Camp H."/>
            <person name="Overmann J."/>
            <person name="Amann R."/>
            <person name="Jetten M.S.M."/>
            <person name="Mascher T."/>
            <person name="Medema M.H."/>
            <person name="Devos D.P."/>
            <person name="Kaster A.-K."/>
            <person name="Ovreas L."/>
            <person name="Rohde M."/>
            <person name="Galperin M.Y."/>
            <person name="Jogler C."/>
        </authorList>
    </citation>
    <scope>NUCLEOTIDE SEQUENCE [LARGE SCALE GENOMIC DNA]</scope>
    <source>
        <strain evidence="4 5">Poly51</strain>
    </source>
</reference>
<dbReference type="RefSeq" id="WP_146456462.1">
    <property type="nucleotide sequence ID" value="NZ_SJPW01000002.1"/>
</dbReference>
<organism evidence="4 5">
    <name type="scientific">Rubripirellula tenax</name>
    <dbReference type="NCBI Taxonomy" id="2528015"/>
    <lineage>
        <taxon>Bacteria</taxon>
        <taxon>Pseudomonadati</taxon>
        <taxon>Planctomycetota</taxon>
        <taxon>Planctomycetia</taxon>
        <taxon>Pirellulales</taxon>
        <taxon>Pirellulaceae</taxon>
        <taxon>Rubripirellula</taxon>
    </lineage>
</organism>
<proteinExistence type="predicted"/>
<feature type="region of interest" description="Disordered" evidence="2">
    <location>
        <begin position="13"/>
        <end position="42"/>
    </location>
</feature>
<comment type="caution">
    <text evidence="4">The sequence shown here is derived from an EMBL/GenBank/DDBJ whole genome shotgun (WGS) entry which is preliminary data.</text>
</comment>
<gene>
    <name evidence="4" type="ORF">Poly51_18850</name>
</gene>
<keyword evidence="1" id="KW-0732">Signal</keyword>
<dbReference type="PANTHER" id="PTHR43037:SF1">
    <property type="entry name" value="BLL1128 PROTEIN"/>
    <property type="match status" value="1"/>
</dbReference>